<dbReference type="PROSITE" id="PS01098">
    <property type="entry name" value="LIPASE_GDSL_SER"/>
    <property type="match status" value="1"/>
</dbReference>
<dbReference type="PANTHER" id="PTHR30383">
    <property type="entry name" value="THIOESTERASE 1/PROTEASE 1/LYSOPHOSPHOLIPASE L1"/>
    <property type="match status" value="1"/>
</dbReference>
<feature type="domain" description="SGNH hydrolase-type esterase" evidence="1">
    <location>
        <begin position="53"/>
        <end position="213"/>
    </location>
</feature>
<accession>A0A143PQQ6</accession>
<dbReference type="GO" id="GO:0006629">
    <property type="term" value="P:lipid metabolic process"/>
    <property type="evidence" value="ECO:0007669"/>
    <property type="project" value="InterPro"/>
</dbReference>
<protein>
    <submittedName>
        <fullName evidence="2">Esterase TesA</fullName>
        <ecNumber evidence="2">3.1.1.1</ecNumber>
    </submittedName>
</protein>
<reference evidence="2 3" key="1">
    <citation type="journal article" date="2016" name="Genome Announc.">
        <title>First Complete Genome Sequence of a Subdivision 6 Acidobacterium Strain.</title>
        <authorList>
            <person name="Huang S."/>
            <person name="Vieira S."/>
            <person name="Bunk B."/>
            <person name="Riedel T."/>
            <person name="Sproer C."/>
            <person name="Overmann J."/>
        </authorList>
    </citation>
    <scope>NUCLEOTIDE SEQUENCE [LARGE SCALE GENOMIC DNA]</scope>
    <source>
        <strain evidence="3">DSM 100886 HEG_-6_39</strain>
    </source>
</reference>
<keyword evidence="2" id="KW-0378">Hydrolase</keyword>
<organism evidence="2 3">
    <name type="scientific">Luteitalea pratensis</name>
    <dbReference type="NCBI Taxonomy" id="1855912"/>
    <lineage>
        <taxon>Bacteria</taxon>
        <taxon>Pseudomonadati</taxon>
        <taxon>Acidobacteriota</taxon>
        <taxon>Vicinamibacteria</taxon>
        <taxon>Vicinamibacterales</taxon>
        <taxon>Vicinamibacteraceae</taxon>
        <taxon>Luteitalea</taxon>
    </lineage>
</organism>
<dbReference type="KEGG" id="abac:LuPra_04281"/>
<proteinExistence type="predicted"/>
<dbReference type="SUPFAM" id="SSF52266">
    <property type="entry name" value="SGNH hydrolase"/>
    <property type="match status" value="1"/>
</dbReference>
<dbReference type="PATRIC" id="fig|1813736.3.peg.4521"/>
<dbReference type="CDD" id="cd01822">
    <property type="entry name" value="Lysophospholipase_L1_like"/>
    <property type="match status" value="1"/>
</dbReference>
<dbReference type="STRING" id="1855912.LuPra_04281"/>
<dbReference type="GO" id="GO:0004622">
    <property type="term" value="F:phosphatidylcholine lysophospholipase activity"/>
    <property type="evidence" value="ECO:0007669"/>
    <property type="project" value="TreeGrafter"/>
</dbReference>
<dbReference type="Gene3D" id="3.40.50.1110">
    <property type="entry name" value="SGNH hydrolase"/>
    <property type="match status" value="1"/>
</dbReference>
<dbReference type="InterPro" id="IPR036514">
    <property type="entry name" value="SGNH_hydro_sf"/>
</dbReference>
<dbReference type="Proteomes" id="UP000076079">
    <property type="component" value="Chromosome"/>
</dbReference>
<sequence>MRRRGLLLVMIGALGVGACQRDPATREAAATASGTAAAAPAPAAPAARPRVVALGDSLTAGLGLAPDVAWPALVQQKIAAAGLDAEVVNAGVSGDTTAGGLRRLDWALDGDVKVLVIELGANDGLRGLPVDQMRDNLSQMIRMAKGRGITVLLLGMEAPPNFGPQYTREFRDAFVTVATEHDVAFIPFMLAGVAGDTALNQADGIHPNEEGTRRVADLIWHSLKPLLTRALATT</sequence>
<dbReference type="GO" id="GO:0106435">
    <property type="term" value="F:carboxylesterase activity"/>
    <property type="evidence" value="ECO:0007669"/>
    <property type="project" value="UniProtKB-EC"/>
</dbReference>
<reference evidence="3" key="2">
    <citation type="submission" date="2016-04" db="EMBL/GenBank/DDBJ databases">
        <title>First Complete Genome Sequence of a Subdivision 6 Acidobacterium.</title>
        <authorList>
            <person name="Huang S."/>
            <person name="Vieira S."/>
            <person name="Bunk B."/>
            <person name="Riedel T."/>
            <person name="Sproeer C."/>
            <person name="Overmann J."/>
        </authorList>
    </citation>
    <scope>NUCLEOTIDE SEQUENCE [LARGE SCALE GENOMIC DNA]</scope>
    <source>
        <strain evidence="3">DSM 100886 HEG_-6_39</strain>
    </source>
</reference>
<dbReference type="EMBL" id="CP015136">
    <property type="protein sequence ID" value="AMY11037.1"/>
    <property type="molecule type" value="Genomic_DNA"/>
</dbReference>
<dbReference type="InterPro" id="IPR008265">
    <property type="entry name" value="Lipase_GDSL_AS"/>
</dbReference>
<dbReference type="RefSeq" id="WP_110172623.1">
    <property type="nucleotide sequence ID" value="NZ_CP015136.1"/>
</dbReference>
<dbReference type="OrthoDB" id="9777593at2"/>
<name>A0A143PQQ6_LUTPR</name>
<dbReference type="PROSITE" id="PS51257">
    <property type="entry name" value="PROKAR_LIPOPROTEIN"/>
    <property type="match status" value="1"/>
</dbReference>
<keyword evidence="3" id="KW-1185">Reference proteome</keyword>
<dbReference type="EC" id="3.1.1.1" evidence="2"/>
<dbReference type="PANTHER" id="PTHR30383:SF24">
    <property type="entry name" value="THIOESTERASE 1_PROTEASE 1_LYSOPHOSPHOLIPASE L1"/>
    <property type="match status" value="1"/>
</dbReference>
<dbReference type="AlphaFoldDB" id="A0A143PQQ6"/>
<dbReference type="InterPro" id="IPR013830">
    <property type="entry name" value="SGNH_hydro"/>
</dbReference>
<evidence type="ECO:0000313" key="3">
    <source>
        <dbReference type="Proteomes" id="UP000076079"/>
    </source>
</evidence>
<evidence type="ECO:0000313" key="2">
    <source>
        <dbReference type="EMBL" id="AMY11037.1"/>
    </source>
</evidence>
<dbReference type="Pfam" id="PF13472">
    <property type="entry name" value="Lipase_GDSL_2"/>
    <property type="match status" value="1"/>
</dbReference>
<evidence type="ECO:0000259" key="1">
    <source>
        <dbReference type="Pfam" id="PF13472"/>
    </source>
</evidence>
<dbReference type="InterPro" id="IPR051532">
    <property type="entry name" value="Ester_Hydrolysis_Enzymes"/>
</dbReference>
<gene>
    <name evidence="2" type="primary">tesA_2</name>
    <name evidence="2" type="ORF">LuPra_04281</name>
</gene>